<dbReference type="EMBL" id="BGZN01000010">
    <property type="protein sequence ID" value="GBR73411.1"/>
    <property type="molecule type" value="Genomic_DNA"/>
</dbReference>
<dbReference type="GO" id="GO:0005737">
    <property type="term" value="C:cytoplasm"/>
    <property type="evidence" value="ECO:0007669"/>
    <property type="project" value="TreeGrafter"/>
</dbReference>
<evidence type="ECO:0000313" key="3">
    <source>
        <dbReference type="Proteomes" id="UP000269352"/>
    </source>
</evidence>
<dbReference type="Gene3D" id="3.40.50.720">
    <property type="entry name" value="NAD(P)-binding Rossmann-like Domain"/>
    <property type="match status" value="1"/>
</dbReference>
<dbReference type="SUPFAM" id="SSF51735">
    <property type="entry name" value="NAD(P)-binding Rossmann-fold domains"/>
    <property type="match status" value="1"/>
</dbReference>
<gene>
    <name evidence="2" type="ORF">NO1_0800</name>
</gene>
<reference evidence="2 3" key="1">
    <citation type="journal article" date="2019" name="ISME J.">
        <title>Genome analyses of uncultured TG2/ZB3 bacteria in 'Margulisbacteria' specifically attached to ectosymbiotic spirochetes of protists in the termite gut.</title>
        <authorList>
            <person name="Utami Y.D."/>
            <person name="Kuwahara H."/>
            <person name="Igai K."/>
            <person name="Murakami T."/>
            <person name="Sugaya K."/>
            <person name="Morikawa T."/>
            <person name="Nagura Y."/>
            <person name="Yuki M."/>
            <person name="Deevong P."/>
            <person name="Inoue T."/>
            <person name="Kihara K."/>
            <person name="Lo N."/>
            <person name="Yamada A."/>
            <person name="Ohkuma M."/>
            <person name="Hongoh Y."/>
        </authorList>
    </citation>
    <scope>NUCLEOTIDE SEQUENCE [LARGE SCALE GENOMIC DNA]</scope>
    <source>
        <strain evidence="2">NkOx7-01</strain>
    </source>
</reference>
<dbReference type="Pfam" id="PF01370">
    <property type="entry name" value="Epimerase"/>
    <property type="match status" value="1"/>
</dbReference>
<organism evidence="2 3">
    <name type="scientific">Termititenax aidoneus</name>
    <dbReference type="NCBI Taxonomy" id="2218524"/>
    <lineage>
        <taxon>Bacteria</taxon>
        <taxon>Bacillati</taxon>
        <taxon>Candidatus Margulisiibacteriota</taxon>
        <taxon>Candidatus Termititenacia</taxon>
        <taxon>Candidatus Termititenacales</taxon>
        <taxon>Candidatus Termititenacaceae</taxon>
        <taxon>Candidatus Termititenax</taxon>
    </lineage>
</organism>
<dbReference type="GO" id="GO:0004029">
    <property type="term" value="F:aldehyde dehydrogenase (NAD+) activity"/>
    <property type="evidence" value="ECO:0007669"/>
    <property type="project" value="TreeGrafter"/>
</dbReference>
<dbReference type="AlphaFoldDB" id="A0A388TB55"/>
<proteinExistence type="predicted"/>
<evidence type="ECO:0000313" key="2">
    <source>
        <dbReference type="EMBL" id="GBR73411.1"/>
    </source>
</evidence>
<dbReference type="InterPro" id="IPR036291">
    <property type="entry name" value="NAD(P)-bd_dom_sf"/>
</dbReference>
<accession>A0A388TB55</accession>
<keyword evidence="3" id="KW-1185">Reference proteome</keyword>
<protein>
    <submittedName>
        <fullName evidence="2">NAD-dependent epimerase/dehydratase</fullName>
    </submittedName>
</protein>
<dbReference type="Proteomes" id="UP000269352">
    <property type="component" value="Unassembled WGS sequence"/>
</dbReference>
<dbReference type="InterPro" id="IPR001509">
    <property type="entry name" value="Epimerase_deHydtase"/>
</dbReference>
<dbReference type="PANTHER" id="PTHR48079:SF6">
    <property type="entry name" value="NAD(P)-BINDING DOMAIN-CONTAINING PROTEIN-RELATED"/>
    <property type="match status" value="1"/>
</dbReference>
<dbReference type="PANTHER" id="PTHR48079">
    <property type="entry name" value="PROTEIN YEEZ"/>
    <property type="match status" value="1"/>
</dbReference>
<evidence type="ECO:0000259" key="1">
    <source>
        <dbReference type="Pfam" id="PF01370"/>
    </source>
</evidence>
<dbReference type="InterPro" id="IPR051783">
    <property type="entry name" value="NAD(P)-dependent_oxidoreduct"/>
</dbReference>
<comment type="caution">
    <text evidence="2">The sequence shown here is derived from an EMBL/GenBank/DDBJ whole genome shotgun (WGS) entry which is preliminary data.</text>
</comment>
<name>A0A388TB55_TERA1</name>
<feature type="domain" description="NAD-dependent epimerase/dehydratase" evidence="1">
    <location>
        <begin position="6"/>
        <end position="224"/>
    </location>
</feature>
<sequence>MTAQNILITGISGSVGHYLFDLLANDPRYQLYLVLRDPARLRRDLKQFSNVTVLPLDLRDLHRQKELLQKMDYLVWIATCWGGYREPWRVNVYPVFRTLRRLDPQRIKKVLYFSTASILDREHRPIQAIREVGTNYIRSKFLTHKMLQYNKLREKIITIFPTWVYGGDSTHPISHAASGIPSVIKMIRWLKYFTQGVRFQFIHCADIARLTKYLLENDRGEREYVFGNQPLTVGEFLKQIAACYGQKPLFQIRVPMVILQFLAWLLKKHTWDRYCLKYKNFVYDTINCRKLGLPTDVDTISGIIKALNQ</sequence>